<dbReference type="GO" id="GO:0001607">
    <property type="term" value="F:neuromedin U receptor activity"/>
    <property type="evidence" value="ECO:0007669"/>
    <property type="project" value="InterPro"/>
</dbReference>
<keyword evidence="4 12" id="KW-0812">Transmembrane</keyword>
<evidence type="ECO:0000313" key="17">
    <source>
        <dbReference type="Proteomes" id="UP000008237"/>
    </source>
</evidence>
<evidence type="ECO:0000256" key="13">
    <source>
        <dbReference type="SAM" id="MobiDB-lite"/>
    </source>
</evidence>
<dbReference type="InterPro" id="IPR000276">
    <property type="entry name" value="GPCR_Rhodpsn"/>
</dbReference>
<comment type="similarity">
    <text evidence="2 12">Belongs to the G-protein coupled receptor 1 family.</text>
</comment>
<evidence type="ECO:0000256" key="5">
    <source>
        <dbReference type="ARBA" id="ARBA00022989"/>
    </source>
</evidence>
<evidence type="ECO:0000256" key="9">
    <source>
        <dbReference type="ARBA" id="ARBA00023170"/>
    </source>
</evidence>
<evidence type="ECO:0000256" key="12">
    <source>
        <dbReference type="RuleBase" id="RU000688"/>
    </source>
</evidence>
<dbReference type="EMBL" id="GL448228">
    <property type="protein sequence ID" value="EFN85050.1"/>
    <property type="molecule type" value="Genomic_DNA"/>
</dbReference>
<reference evidence="16 17" key="1">
    <citation type="journal article" date="2010" name="Science">
        <title>Genomic comparison of the ants Camponotus floridanus and Harpegnathos saltator.</title>
        <authorList>
            <person name="Bonasio R."/>
            <person name="Zhang G."/>
            <person name="Ye C."/>
            <person name="Mutti N.S."/>
            <person name="Fang X."/>
            <person name="Qin N."/>
            <person name="Donahue G."/>
            <person name="Yang P."/>
            <person name="Li Q."/>
            <person name="Li C."/>
            <person name="Zhang P."/>
            <person name="Huang Z."/>
            <person name="Berger S.L."/>
            <person name="Reinberg D."/>
            <person name="Wang J."/>
            <person name="Liebig J."/>
        </authorList>
    </citation>
    <scope>NUCLEOTIDE SEQUENCE [LARGE SCALE GENOMIC DNA]</scope>
    <source>
        <strain evidence="16 17">R22 G/1</strain>
    </source>
</reference>
<organism evidence="17">
    <name type="scientific">Harpegnathos saltator</name>
    <name type="common">Jerdon's jumping ant</name>
    <dbReference type="NCBI Taxonomy" id="610380"/>
    <lineage>
        <taxon>Eukaryota</taxon>
        <taxon>Metazoa</taxon>
        <taxon>Ecdysozoa</taxon>
        <taxon>Arthropoda</taxon>
        <taxon>Hexapoda</taxon>
        <taxon>Insecta</taxon>
        <taxon>Pterygota</taxon>
        <taxon>Neoptera</taxon>
        <taxon>Endopterygota</taxon>
        <taxon>Hymenoptera</taxon>
        <taxon>Apocrita</taxon>
        <taxon>Aculeata</taxon>
        <taxon>Formicoidea</taxon>
        <taxon>Formicidae</taxon>
        <taxon>Ponerinae</taxon>
        <taxon>Ponerini</taxon>
        <taxon>Harpegnathos</taxon>
    </lineage>
</organism>
<keyword evidence="3" id="KW-1003">Cell membrane</keyword>
<feature type="transmembrane region" description="Helical" evidence="14">
    <location>
        <begin position="269"/>
        <end position="289"/>
    </location>
</feature>
<evidence type="ECO:0000256" key="6">
    <source>
        <dbReference type="ARBA" id="ARBA00023040"/>
    </source>
</evidence>
<keyword evidence="9 12" id="KW-0675">Receptor</keyword>
<dbReference type="Gene3D" id="1.20.1070.10">
    <property type="entry name" value="Rhodopsin 7-helix transmembrane proteins"/>
    <property type="match status" value="1"/>
</dbReference>
<evidence type="ECO:0000256" key="2">
    <source>
        <dbReference type="ARBA" id="ARBA00010663"/>
    </source>
</evidence>
<feature type="domain" description="G-protein coupled receptors family 1 profile" evidence="15">
    <location>
        <begin position="58"/>
        <end position="329"/>
    </location>
</feature>
<evidence type="ECO:0000256" key="14">
    <source>
        <dbReference type="SAM" id="Phobius"/>
    </source>
</evidence>
<dbReference type="PROSITE" id="PS00237">
    <property type="entry name" value="G_PROTEIN_RECEP_F1_1"/>
    <property type="match status" value="1"/>
</dbReference>
<evidence type="ECO:0000256" key="1">
    <source>
        <dbReference type="ARBA" id="ARBA00004651"/>
    </source>
</evidence>
<dbReference type="PRINTS" id="PR00237">
    <property type="entry name" value="GPCRRHODOPSN"/>
</dbReference>
<evidence type="ECO:0000256" key="4">
    <source>
        <dbReference type="ARBA" id="ARBA00022692"/>
    </source>
</evidence>
<evidence type="ECO:0000313" key="16">
    <source>
        <dbReference type="EMBL" id="EFN85050.1"/>
    </source>
</evidence>
<evidence type="ECO:0000256" key="11">
    <source>
        <dbReference type="ARBA" id="ARBA00023224"/>
    </source>
</evidence>
<dbReference type="STRING" id="610380.E2BGR8"/>
<evidence type="ECO:0000256" key="8">
    <source>
        <dbReference type="ARBA" id="ARBA00023157"/>
    </source>
</evidence>
<comment type="subcellular location">
    <subcellularLocation>
        <location evidence="1">Cell membrane</location>
        <topology evidence="1">Multi-pass membrane protein</topology>
    </subcellularLocation>
</comment>
<evidence type="ECO:0000259" key="15">
    <source>
        <dbReference type="PROSITE" id="PS50262"/>
    </source>
</evidence>
<protein>
    <submittedName>
        <fullName evidence="16">Neuropeptides capa receptor</fullName>
    </submittedName>
</protein>
<dbReference type="AlphaFoldDB" id="E2BGR8"/>
<evidence type="ECO:0000256" key="10">
    <source>
        <dbReference type="ARBA" id="ARBA00023180"/>
    </source>
</evidence>
<feature type="transmembrane region" description="Helical" evidence="14">
    <location>
        <begin position="309"/>
        <end position="331"/>
    </location>
</feature>
<dbReference type="InParanoid" id="E2BGR8"/>
<sequence length="533" mass="60035">MGTSDGNYALDFWRDWDLANLNEAEYLDRVLGPKYLPMKMVIPLTIVYMAVFVTGIFGNVATCTVIVRNASMQSATNYYLFSLAISDLTLLILGLPNELSVFWQQYPWALGAGLCKIRAYVSEMSSYVSVLTIVAFSMERYLAICHPLSVYSMSGLKRPTRFIFAAWSIAIVSAIPFAIYTKVNFVEYPPGSGNYSADSAICAMLLPDMPNFPLYELSCIVFFLIPMLVILIVYTRMGLKIRSSTKDALGPVQGTLHGEYRQIQSRKSVIRMLSAVVIMFFICWAPFHAQRLLYVYAQGSDYYPDLNEWLYILSGCLYYFSTTVNPILYNVMSMKYRQAFKQTICCGTRRTGGTSMGKEPRLCRCDSSGEAHDRSLMCCVRRAITRAREVFRFTSSGEENAKNRGRNNVNTEDAPLHNAYLLRKEDLSSEPLFEQGHSLAYQQPSNESTSSTKKSDDTVSIAISKGDIENLFHRISRNPYHFGCDENFNTQASKAPSTRRGSKDKSQSEILVPKSFLSPSLELFSSFTVSSPF</sequence>
<proteinExistence type="inferred from homology"/>
<dbReference type="PANTHER" id="PTHR24243:SF107">
    <property type="entry name" value="NEUROPEPTIDES CAPA RECEPTOR"/>
    <property type="match status" value="1"/>
</dbReference>
<gene>
    <name evidence="16" type="ORF">EAI_14839</name>
</gene>
<evidence type="ECO:0000256" key="7">
    <source>
        <dbReference type="ARBA" id="ARBA00023136"/>
    </source>
</evidence>
<keyword evidence="8" id="KW-1015">Disulfide bond</keyword>
<dbReference type="CDD" id="cd15134">
    <property type="entry name" value="7tmA_capaR"/>
    <property type="match status" value="1"/>
</dbReference>
<keyword evidence="17" id="KW-1185">Reference proteome</keyword>
<keyword evidence="16" id="KW-0527">Neuropeptide</keyword>
<feature type="transmembrane region" description="Helical" evidence="14">
    <location>
        <begin position="78"/>
        <end position="96"/>
    </location>
</feature>
<dbReference type="OMA" id="NEWLYIL"/>
<keyword evidence="11 12" id="KW-0807">Transducer</keyword>
<dbReference type="PROSITE" id="PS50262">
    <property type="entry name" value="G_PROTEIN_RECEP_F1_2"/>
    <property type="match status" value="1"/>
</dbReference>
<dbReference type="PRINTS" id="PR01565">
    <property type="entry name" value="NEUROMEDINUR"/>
</dbReference>
<feature type="transmembrane region" description="Helical" evidence="14">
    <location>
        <begin position="40"/>
        <end position="66"/>
    </location>
</feature>
<feature type="transmembrane region" description="Helical" evidence="14">
    <location>
        <begin position="124"/>
        <end position="142"/>
    </location>
</feature>
<dbReference type="GO" id="GO:0005886">
    <property type="term" value="C:plasma membrane"/>
    <property type="evidence" value="ECO:0007669"/>
    <property type="project" value="UniProtKB-SubCell"/>
</dbReference>
<keyword evidence="10" id="KW-0325">Glycoprotein</keyword>
<evidence type="ECO:0000256" key="3">
    <source>
        <dbReference type="ARBA" id="ARBA00022475"/>
    </source>
</evidence>
<dbReference type="InterPro" id="IPR017452">
    <property type="entry name" value="GPCR_Rhodpsn_7TM"/>
</dbReference>
<dbReference type="FunCoup" id="E2BGR8">
    <property type="interactions" value="40"/>
</dbReference>
<dbReference type="PANTHER" id="PTHR24243">
    <property type="entry name" value="G-PROTEIN COUPLED RECEPTOR"/>
    <property type="match status" value="1"/>
</dbReference>
<feature type="transmembrane region" description="Helical" evidence="14">
    <location>
        <begin position="162"/>
        <end position="180"/>
    </location>
</feature>
<dbReference type="SUPFAM" id="SSF81321">
    <property type="entry name" value="Family A G protein-coupled receptor-like"/>
    <property type="match status" value="1"/>
</dbReference>
<keyword evidence="5 14" id="KW-1133">Transmembrane helix</keyword>
<dbReference type="Pfam" id="PF00001">
    <property type="entry name" value="7tm_1"/>
    <property type="match status" value="1"/>
</dbReference>
<keyword evidence="6 12" id="KW-0297">G-protein coupled receptor</keyword>
<dbReference type="OrthoDB" id="5962705at2759"/>
<keyword evidence="7 14" id="KW-0472">Membrane</keyword>
<dbReference type="Proteomes" id="UP000008237">
    <property type="component" value="Unassembled WGS sequence"/>
</dbReference>
<feature type="transmembrane region" description="Helical" evidence="14">
    <location>
        <begin position="214"/>
        <end position="234"/>
    </location>
</feature>
<feature type="region of interest" description="Disordered" evidence="13">
    <location>
        <begin position="489"/>
        <end position="509"/>
    </location>
</feature>
<accession>E2BGR8</accession>
<name>E2BGR8_HARSA</name>
<dbReference type="InterPro" id="IPR005390">
    <property type="entry name" value="NeuromedU_rcpt"/>
</dbReference>